<reference evidence="2 3" key="1">
    <citation type="journal article" date="2019" name="ACS Chem. Biol.">
        <title>Identification and Mobilization of a Cryptic Antibiotic Biosynthesis Gene Locus from a Human-Pathogenic Nocardia Isolate.</title>
        <authorList>
            <person name="Herisse M."/>
            <person name="Ishida K."/>
            <person name="Porter J.L."/>
            <person name="Howden B."/>
            <person name="Hertweck C."/>
            <person name="Stinear T.P."/>
            <person name="Pidot S.J."/>
        </authorList>
    </citation>
    <scope>NUCLEOTIDE SEQUENCE [LARGE SCALE GENOMIC DNA]</scope>
    <source>
        <strain evidence="2 3">AUSMDU00012717</strain>
    </source>
</reference>
<proteinExistence type="predicted"/>
<dbReference type="SUPFAM" id="SSF53474">
    <property type="entry name" value="alpha/beta-Hydrolases"/>
    <property type="match status" value="1"/>
</dbReference>
<dbReference type="Gene3D" id="3.40.50.1820">
    <property type="entry name" value="alpha/beta hydrolase"/>
    <property type="match status" value="1"/>
</dbReference>
<feature type="domain" description="AB hydrolase-1" evidence="1">
    <location>
        <begin position="50"/>
        <end position="301"/>
    </location>
</feature>
<dbReference type="KEGG" id="nah:F5544_12390"/>
<gene>
    <name evidence="2" type="ORF">F5544_12390</name>
</gene>
<organism evidence="2 3">
    <name type="scientific">Nocardia arthritidis</name>
    <dbReference type="NCBI Taxonomy" id="228602"/>
    <lineage>
        <taxon>Bacteria</taxon>
        <taxon>Bacillati</taxon>
        <taxon>Actinomycetota</taxon>
        <taxon>Actinomycetes</taxon>
        <taxon>Mycobacteriales</taxon>
        <taxon>Nocardiaceae</taxon>
        <taxon>Nocardia</taxon>
    </lineage>
</organism>
<sequence length="313" mass="34284">MRIFMRMITGGEKLQGSGPLVAPEPGLGRHYTVDGRSLFLERSGSGGPAVVFLPGAGGVGLDWLNIHRRVAQWTTSVLYDRGGTGWSDRLELPRTATEVATELRDLLRVAGIPGPYVLVGHSLGGVYVRRFGQLFPDEVAGVLAADVVGEEWDAHMPDKLKIRPAPVPGRMQLRLQGLFIRLLLRKQLADWPIRIRRALLAGHASLEWNLIAARERADMTTVIDEIRCGADAPDVPTIVLAALGTDLGMRLYYGRSGLRELTAAKQRVYQAMADSVPRGEYRAVTHASHGTLQTDAADEIMQAIRDLLDRAAR</sequence>
<dbReference type="Proteomes" id="UP000503540">
    <property type="component" value="Chromosome"/>
</dbReference>
<accession>A0A6G9YAW2</accession>
<dbReference type="InterPro" id="IPR029058">
    <property type="entry name" value="AB_hydrolase_fold"/>
</dbReference>
<dbReference type="PANTHER" id="PTHR43798:SF33">
    <property type="entry name" value="HYDROLASE, PUTATIVE (AFU_ORTHOLOGUE AFUA_2G14860)-RELATED"/>
    <property type="match status" value="1"/>
</dbReference>
<dbReference type="InterPro" id="IPR000073">
    <property type="entry name" value="AB_hydrolase_1"/>
</dbReference>
<dbReference type="GO" id="GO:0016787">
    <property type="term" value="F:hydrolase activity"/>
    <property type="evidence" value="ECO:0007669"/>
    <property type="project" value="UniProtKB-KW"/>
</dbReference>
<name>A0A6G9YAW2_9NOCA</name>
<dbReference type="InterPro" id="IPR050266">
    <property type="entry name" value="AB_hydrolase_sf"/>
</dbReference>
<evidence type="ECO:0000313" key="3">
    <source>
        <dbReference type="Proteomes" id="UP000503540"/>
    </source>
</evidence>
<dbReference type="GO" id="GO:0016020">
    <property type="term" value="C:membrane"/>
    <property type="evidence" value="ECO:0007669"/>
    <property type="project" value="TreeGrafter"/>
</dbReference>
<dbReference type="EMBL" id="CP046172">
    <property type="protein sequence ID" value="QIS10369.1"/>
    <property type="molecule type" value="Genomic_DNA"/>
</dbReference>
<evidence type="ECO:0000313" key="2">
    <source>
        <dbReference type="EMBL" id="QIS10369.1"/>
    </source>
</evidence>
<keyword evidence="2" id="KW-0378">Hydrolase</keyword>
<dbReference type="Pfam" id="PF12697">
    <property type="entry name" value="Abhydrolase_6"/>
    <property type="match status" value="1"/>
</dbReference>
<evidence type="ECO:0000259" key="1">
    <source>
        <dbReference type="Pfam" id="PF12697"/>
    </source>
</evidence>
<protein>
    <submittedName>
        <fullName evidence="2">Alpha/beta fold hydrolase</fullName>
    </submittedName>
</protein>
<keyword evidence="3" id="KW-1185">Reference proteome</keyword>
<dbReference type="PANTHER" id="PTHR43798">
    <property type="entry name" value="MONOACYLGLYCEROL LIPASE"/>
    <property type="match status" value="1"/>
</dbReference>
<dbReference type="AlphaFoldDB" id="A0A6G9YAW2"/>